<dbReference type="PANTHER" id="PTHR35400">
    <property type="entry name" value="SLR1083 PROTEIN"/>
    <property type="match status" value="1"/>
</dbReference>
<gene>
    <name evidence="2" type="ORF">ACFQ07_28925</name>
</gene>
<comment type="caution">
    <text evidence="2">The sequence shown here is derived from an EMBL/GenBank/DDBJ whole genome shotgun (WGS) entry which is preliminary data.</text>
</comment>
<dbReference type="Pfam" id="PF05685">
    <property type="entry name" value="Uma2"/>
    <property type="match status" value="1"/>
</dbReference>
<evidence type="ECO:0000313" key="2">
    <source>
        <dbReference type="EMBL" id="MFD0856298.1"/>
    </source>
</evidence>
<reference evidence="3" key="1">
    <citation type="journal article" date="2019" name="Int. J. Syst. Evol. Microbiol.">
        <title>The Global Catalogue of Microorganisms (GCM) 10K type strain sequencing project: providing services to taxonomists for standard genome sequencing and annotation.</title>
        <authorList>
            <consortium name="The Broad Institute Genomics Platform"/>
            <consortium name="The Broad Institute Genome Sequencing Center for Infectious Disease"/>
            <person name="Wu L."/>
            <person name="Ma J."/>
        </authorList>
    </citation>
    <scope>NUCLEOTIDE SEQUENCE [LARGE SCALE GENOMIC DNA]</scope>
    <source>
        <strain evidence="3">JCM 31696</strain>
    </source>
</reference>
<dbReference type="EMBL" id="JBHTIR010004054">
    <property type="protein sequence ID" value="MFD0856298.1"/>
    <property type="molecule type" value="Genomic_DNA"/>
</dbReference>
<keyword evidence="2" id="KW-0540">Nuclease</keyword>
<evidence type="ECO:0000259" key="1">
    <source>
        <dbReference type="Pfam" id="PF05685"/>
    </source>
</evidence>
<dbReference type="PANTHER" id="PTHR35400:SF3">
    <property type="entry name" value="SLL1072 PROTEIN"/>
    <property type="match status" value="1"/>
</dbReference>
<keyword evidence="3" id="KW-1185">Reference proteome</keyword>
<evidence type="ECO:0000313" key="3">
    <source>
        <dbReference type="Proteomes" id="UP001597083"/>
    </source>
</evidence>
<dbReference type="SUPFAM" id="SSF52980">
    <property type="entry name" value="Restriction endonuclease-like"/>
    <property type="match status" value="1"/>
</dbReference>
<keyword evidence="2" id="KW-0255">Endonuclease</keyword>
<keyword evidence="2" id="KW-0378">Hydrolase</keyword>
<dbReference type="Proteomes" id="UP001597083">
    <property type="component" value="Unassembled WGS sequence"/>
</dbReference>
<organism evidence="2 3">
    <name type="scientific">Actinomadura adrarensis</name>
    <dbReference type="NCBI Taxonomy" id="1819600"/>
    <lineage>
        <taxon>Bacteria</taxon>
        <taxon>Bacillati</taxon>
        <taxon>Actinomycetota</taxon>
        <taxon>Actinomycetes</taxon>
        <taxon>Streptosporangiales</taxon>
        <taxon>Thermomonosporaceae</taxon>
        <taxon>Actinomadura</taxon>
    </lineage>
</organism>
<dbReference type="CDD" id="cd06260">
    <property type="entry name" value="DUF820-like"/>
    <property type="match status" value="1"/>
</dbReference>
<accession>A0ABW3CPI2</accession>
<dbReference type="InterPro" id="IPR011335">
    <property type="entry name" value="Restrct_endonuc-II-like"/>
</dbReference>
<dbReference type="InterPro" id="IPR008538">
    <property type="entry name" value="Uma2"/>
</dbReference>
<protein>
    <submittedName>
        <fullName evidence="2">Uma2 family endonuclease</fullName>
    </submittedName>
</protein>
<dbReference type="Gene3D" id="3.90.1570.10">
    <property type="entry name" value="tt1808, chain A"/>
    <property type="match status" value="1"/>
</dbReference>
<feature type="domain" description="Putative restriction endonuclease" evidence="1">
    <location>
        <begin position="28"/>
        <end position="109"/>
    </location>
</feature>
<dbReference type="InterPro" id="IPR012296">
    <property type="entry name" value="Nuclease_put_TT1808"/>
</dbReference>
<sequence length="114" mass="12649">MHDLDHGPQCAEERALLQALFRGADSWMPPPGVAMVFEVTSSRPERDREAKRRCYARAGIPLYLLADREVEAVTLFSGPDASTADYRAAVRVPFGKPVELPDPFGFALETARFV</sequence>
<name>A0ABW3CPI2_9ACTN</name>
<dbReference type="GO" id="GO:0004519">
    <property type="term" value="F:endonuclease activity"/>
    <property type="evidence" value="ECO:0007669"/>
    <property type="project" value="UniProtKB-KW"/>
</dbReference>
<proteinExistence type="predicted"/>